<gene>
    <name evidence="6" type="ORF">BEI_1030</name>
</gene>
<organism evidence="6 7">
    <name type="scientific">Halomonas beimenensis</name>
    <dbReference type="NCBI Taxonomy" id="475662"/>
    <lineage>
        <taxon>Bacteria</taxon>
        <taxon>Pseudomonadati</taxon>
        <taxon>Pseudomonadota</taxon>
        <taxon>Gammaproteobacteria</taxon>
        <taxon>Oceanospirillales</taxon>
        <taxon>Halomonadaceae</taxon>
        <taxon>Halomonas</taxon>
    </lineage>
</organism>
<accession>A0A291P556</accession>
<keyword evidence="3" id="KW-0238">DNA-binding</keyword>
<sequence>MRYWLDNAALPALGTMAVNKIHRSDCAKVQVAILGRGAFNTVEKSRTWLNQIFGHAIVPGHTENNPASNLTDIAVQAPKEERYPHLLEPERPRVPPGPGGIPQQDDRQGGFLDGGSHRLAAGAWCAGPSGMNWMAMCDGCRPRR</sequence>
<comment type="similarity">
    <text evidence="1">Belongs to the 'phage' integrase family.</text>
</comment>
<name>A0A291P556_9GAMM</name>
<dbReference type="Pfam" id="PF22022">
    <property type="entry name" value="Phage_int_M"/>
    <property type="match status" value="1"/>
</dbReference>
<feature type="region of interest" description="Disordered" evidence="4">
    <location>
        <begin position="86"/>
        <end position="113"/>
    </location>
</feature>
<dbReference type="SUPFAM" id="SSF56349">
    <property type="entry name" value="DNA breaking-rejoining enzymes"/>
    <property type="match status" value="1"/>
</dbReference>
<dbReference type="InterPro" id="IPR010998">
    <property type="entry name" value="Integrase_recombinase_N"/>
</dbReference>
<evidence type="ECO:0000259" key="5">
    <source>
        <dbReference type="Pfam" id="PF22022"/>
    </source>
</evidence>
<dbReference type="PANTHER" id="PTHR30629:SF2">
    <property type="entry name" value="PROPHAGE INTEGRASE INTS-RELATED"/>
    <property type="match status" value="1"/>
</dbReference>
<keyword evidence="7" id="KW-1185">Reference proteome</keyword>
<evidence type="ECO:0000256" key="4">
    <source>
        <dbReference type="SAM" id="MobiDB-lite"/>
    </source>
</evidence>
<evidence type="ECO:0000313" key="7">
    <source>
        <dbReference type="Proteomes" id="UP000219993"/>
    </source>
</evidence>
<dbReference type="EMBL" id="CP021435">
    <property type="protein sequence ID" value="ATJ82017.1"/>
    <property type="molecule type" value="Genomic_DNA"/>
</dbReference>
<protein>
    <recommendedName>
        <fullName evidence="5">Phage integrase central domain-containing protein</fullName>
    </recommendedName>
</protein>
<dbReference type="GO" id="GO:0015074">
    <property type="term" value="P:DNA integration"/>
    <property type="evidence" value="ECO:0007669"/>
    <property type="project" value="UniProtKB-KW"/>
</dbReference>
<evidence type="ECO:0000256" key="1">
    <source>
        <dbReference type="ARBA" id="ARBA00008857"/>
    </source>
</evidence>
<dbReference type="InterPro" id="IPR050808">
    <property type="entry name" value="Phage_Integrase"/>
</dbReference>
<proteinExistence type="inferred from homology"/>
<dbReference type="GO" id="GO:0003677">
    <property type="term" value="F:DNA binding"/>
    <property type="evidence" value="ECO:0007669"/>
    <property type="project" value="UniProtKB-KW"/>
</dbReference>
<evidence type="ECO:0000313" key="6">
    <source>
        <dbReference type="EMBL" id="ATJ82017.1"/>
    </source>
</evidence>
<dbReference type="OrthoDB" id="9795573at2"/>
<dbReference type="PANTHER" id="PTHR30629">
    <property type="entry name" value="PROPHAGE INTEGRASE"/>
    <property type="match status" value="1"/>
</dbReference>
<dbReference type="Proteomes" id="UP000219993">
    <property type="component" value="Chromosome"/>
</dbReference>
<evidence type="ECO:0000256" key="2">
    <source>
        <dbReference type="ARBA" id="ARBA00022908"/>
    </source>
</evidence>
<dbReference type="Gene3D" id="1.10.150.130">
    <property type="match status" value="1"/>
</dbReference>
<dbReference type="KEGG" id="hbe:BEI_1030"/>
<dbReference type="RefSeq" id="WP_153045762.1">
    <property type="nucleotide sequence ID" value="NZ_BAAADT010000030.1"/>
</dbReference>
<reference evidence="6 7" key="1">
    <citation type="journal article" date="2017" name="Sci. Rep.">
        <title>Revealing the Saline Adaptation Strategies of the Halophilic Bacterium Halomonas beimenensis through High-throughput Omics and Transposon Mutagenesis Approaches.</title>
        <authorList>
            <person name="Chen Y.H."/>
            <person name="Lin S.S."/>
            <person name="Shyu Y.T."/>
        </authorList>
    </citation>
    <scope>NUCLEOTIDE SEQUENCE [LARGE SCALE GENOMIC DNA]</scope>
    <source>
        <strain evidence="6 7">NTU-111</strain>
    </source>
</reference>
<feature type="domain" description="Phage integrase central" evidence="5">
    <location>
        <begin position="2"/>
        <end position="71"/>
    </location>
</feature>
<evidence type="ECO:0000256" key="3">
    <source>
        <dbReference type="ARBA" id="ARBA00023125"/>
    </source>
</evidence>
<dbReference type="InterPro" id="IPR053876">
    <property type="entry name" value="Phage_int_M"/>
</dbReference>
<keyword evidence="2" id="KW-0229">DNA integration</keyword>
<dbReference type="AlphaFoldDB" id="A0A291P556"/>
<dbReference type="InterPro" id="IPR011010">
    <property type="entry name" value="DNA_brk_join_enz"/>
</dbReference>